<evidence type="ECO:0000256" key="1">
    <source>
        <dbReference type="SAM" id="MobiDB-lite"/>
    </source>
</evidence>
<dbReference type="AlphaFoldDB" id="A0AAD2ABA3"/>
<proteinExistence type="predicted"/>
<protein>
    <recommendedName>
        <fullName evidence="2">C2 NT-type domain-containing protein</fullName>
    </recommendedName>
</protein>
<accession>A0AAD2ABA3</accession>
<keyword evidence="4" id="KW-1185">Reference proteome</keyword>
<feature type="region of interest" description="Disordered" evidence="1">
    <location>
        <begin position="242"/>
        <end position="272"/>
    </location>
</feature>
<dbReference type="PANTHER" id="PTHR33414">
    <property type="entry name" value="PROTEIN PLASTID MOVEMENT IMPAIRED 1-RELATED 1"/>
    <property type="match status" value="1"/>
</dbReference>
<evidence type="ECO:0000313" key="3">
    <source>
        <dbReference type="EMBL" id="CAI9784921.1"/>
    </source>
</evidence>
<feature type="domain" description="C2 NT-type" evidence="2">
    <location>
        <begin position="1"/>
        <end position="109"/>
    </location>
</feature>
<dbReference type="Proteomes" id="UP000834106">
    <property type="component" value="Chromosome 21"/>
</dbReference>
<reference evidence="3" key="1">
    <citation type="submission" date="2023-05" db="EMBL/GenBank/DDBJ databases">
        <authorList>
            <person name="Huff M."/>
        </authorList>
    </citation>
    <scope>NUCLEOTIDE SEQUENCE</scope>
</reference>
<name>A0AAD2ABA3_9LAMI</name>
<evidence type="ECO:0000313" key="4">
    <source>
        <dbReference type="Proteomes" id="UP000834106"/>
    </source>
</evidence>
<sequence length="371" mass="40817">MWMCKGDLLTTRPARVCEGIAEFEESLMHTCTVYGSRNGHKHSSKYEPKLSSLHVSVIGAPVHDIGKHWIDLSNLLSLTFEELDEDKRMLCVPNIVGERRPIVTEHLAGFDGTNGTNRLHMLGSVQRYSSRGSHRQSQSLDLQFLDQISPNQELLQSIILLHRTLDKGKMGNSVAFDFFHEDLESLTSKSGSSSESVMEVPEICLMIQSVLSVIEIIDVAEILEGHGVISDENAACNSKLEESGYNENKNAKDDGSSTDDEVSDSGPESPRDIILGQVETNTSAWRNSIFDIGIMAEQKSRCLAPPSGCSEDLIYYLLFKKAKGSMNSPCTSSGGFGSPVCIPAQEQLKLPSLEEGQVQLFGQRMVASYVQ</sequence>
<evidence type="ECO:0000259" key="2">
    <source>
        <dbReference type="PROSITE" id="PS51840"/>
    </source>
</evidence>
<gene>
    <name evidence="3" type="ORF">FPE_LOCUS32351</name>
</gene>
<dbReference type="EMBL" id="OU503056">
    <property type="protein sequence ID" value="CAI9784921.1"/>
    <property type="molecule type" value="Genomic_DNA"/>
</dbReference>
<organism evidence="3 4">
    <name type="scientific">Fraxinus pennsylvanica</name>
    <dbReference type="NCBI Taxonomy" id="56036"/>
    <lineage>
        <taxon>Eukaryota</taxon>
        <taxon>Viridiplantae</taxon>
        <taxon>Streptophyta</taxon>
        <taxon>Embryophyta</taxon>
        <taxon>Tracheophyta</taxon>
        <taxon>Spermatophyta</taxon>
        <taxon>Magnoliopsida</taxon>
        <taxon>eudicotyledons</taxon>
        <taxon>Gunneridae</taxon>
        <taxon>Pentapetalae</taxon>
        <taxon>asterids</taxon>
        <taxon>lamiids</taxon>
        <taxon>Lamiales</taxon>
        <taxon>Oleaceae</taxon>
        <taxon>Oleeae</taxon>
        <taxon>Fraxinus</taxon>
    </lineage>
</organism>
<dbReference type="InterPro" id="IPR019448">
    <property type="entry name" value="NT-C2"/>
</dbReference>
<dbReference type="Pfam" id="PF10358">
    <property type="entry name" value="NT-C2"/>
    <property type="match status" value="1"/>
</dbReference>
<dbReference type="PROSITE" id="PS51840">
    <property type="entry name" value="C2_NT"/>
    <property type="match status" value="1"/>
</dbReference>
<dbReference type="PANTHER" id="PTHR33414:SF13">
    <property type="entry name" value="PROTEIN PLASTID MOVEMENT IMPAIRED 1-RELATED 1-LIKE"/>
    <property type="match status" value="1"/>
</dbReference>
<dbReference type="InterPro" id="IPR039614">
    <property type="entry name" value="PMI1-like"/>
</dbReference>